<dbReference type="GO" id="GO:0003964">
    <property type="term" value="F:RNA-directed DNA polymerase activity"/>
    <property type="evidence" value="ECO:0007669"/>
    <property type="project" value="UniProtKB-KW"/>
</dbReference>
<dbReference type="InterPro" id="IPR041373">
    <property type="entry name" value="RT_RNaseH"/>
</dbReference>
<evidence type="ECO:0000256" key="6">
    <source>
        <dbReference type="ARBA" id="ARBA00022918"/>
    </source>
</evidence>
<dbReference type="CDD" id="cd09275">
    <property type="entry name" value="RNase_HI_RT_DIRS1"/>
    <property type="match status" value="1"/>
</dbReference>
<keyword evidence="6" id="KW-0695">RNA-directed DNA polymerase</keyword>
<dbReference type="PROSITE" id="PS50878">
    <property type="entry name" value="RT_POL"/>
    <property type="match status" value="1"/>
</dbReference>
<dbReference type="InterPro" id="IPR000477">
    <property type="entry name" value="RT_dom"/>
</dbReference>
<dbReference type="Gene3D" id="3.10.10.10">
    <property type="entry name" value="HIV Type 1 Reverse Transcriptase, subunit A, domain 1"/>
    <property type="match status" value="1"/>
</dbReference>
<comment type="caution">
    <text evidence="8">The sequence shown here is derived from an EMBL/GenBank/DDBJ whole genome shotgun (WGS) entry which is preliminary data.</text>
</comment>
<dbReference type="AlphaFoldDB" id="A0ABD0TBR9"/>
<dbReference type="Gene3D" id="3.30.70.270">
    <property type="match status" value="1"/>
</dbReference>
<evidence type="ECO:0000259" key="7">
    <source>
        <dbReference type="PROSITE" id="PS50878"/>
    </source>
</evidence>
<dbReference type="InterPro" id="IPR043502">
    <property type="entry name" value="DNA/RNA_pol_sf"/>
</dbReference>
<dbReference type="EMBL" id="JBEDNZ010000008">
    <property type="protein sequence ID" value="KAL0839475.1"/>
    <property type="molecule type" value="Genomic_DNA"/>
</dbReference>
<evidence type="ECO:0000256" key="2">
    <source>
        <dbReference type="ARBA" id="ARBA00022695"/>
    </source>
</evidence>
<evidence type="ECO:0000313" key="8">
    <source>
        <dbReference type="EMBL" id="KAL0839475.1"/>
    </source>
</evidence>
<reference evidence="8 9" key="1">
    <citation type="submission" date="2024-06" db="EMBL/GenBank/DDBJ databases">
        <title>A chromosome-level genome assembly of beet webworm, Loxostege sticticalis.</title>
        <authorList>
            <person name="Zhang Y."/>
        </authorList>
    </citation>
    <scope>NUCLEOTIDE SEQUENCE [LARGE SCALE GENOMIC DNA]</scope>
    <source>
        <strain evidence="8">AQ028</strain>
        <tissue evidence="8">Male pupae</tissue>
    </source>
</reference>
<dbReference type="GO" id="GO:0004519">
    <property type="term" value="F:endonuclease activity"/>
    <property type="evidence" value="ECO:0007669"/>
    <property type="project" value="UniProtKB-KW"/>
</dbReference>
<name>A0ABD0TBR9_LOXSC</name>
<keyword evidence="4" id="KW-0255">Endonuclease</keyword>
<dbReference type="Pfam" id="PF17917">
    <property type="entry name" value="RT_RNaseH"/>
    <property type="match status" value="1"/>
</dbReference>
<gene>
    <name evidence="8" type="ORF">ABMA28_016184</name>
</gene>
<accession>A0ABD0TBR9</accession>
<evidence type="ECO:0000256" key="3">
    <source>
        <dbReference type="ARBA" id="ARBA00022722"/>
    </source>
</evidence>
<keyword evidence="2" id="KW-0548">Nucleotidyltransferase</keyword>
<dbReference type="PANTHER" id="PTHR33050">
    <property type="entry name" value="REVERSE TRANSCRIPTASE DOMAIN-CONTAINING PROTEIN"/>
    <property type="match status" value="1"/>
</dbReference>
<dbReference type="SUPFAM" id="SSF56672">
    <property type="entry name" value="DNA/RNA polymerases"/>
    <property type="match status" value="1"/>
</dbReference>
<dbReference type="GO" id="GO:0016787">
    <property type="term" value="F:hydrolase activity"/>
    <property type="evidence" value="ECO:0007669"/>
    <property type="project" value="UniProtKB-KW"/>
</dbReference>
<organism evidence="8 9">
    <name type="scientific">Loxostege sticticalis</name>
    <name type="common">Beet webworm moth</name>
    <dbReference type="NCBI Taxonomy" id="481309"/>
    <lineage>
        <taxon>Eukaryota</taxon>
        <taxon>Metazoa</taxon>
        <taxon>Ecdysozoa</taxon>
        <taxon>Arthropoda</taxon>
        <taxon>Hexapoda</taxon>
        <taxon>Insecta</taxon>
        <taxon>Pterygota</taxon>
        <taxon>Neoptera</taxon>
        <taxon>Endopterygota</taxon>
        <taxon>Lepidoptera</taxon>
        <taxon>Glossata</taxon>
        <taxon>Ditrysia</taxon>
        <taxon>Pyraloidea</taxon>
        <taxon>Crambidae</taxon>
        <taxon>Pyraustinae</taxon>
        <taxon>Loxostege</taxon>
    </lineage>
</organism>
<dbReference type="InterPro" id="IPR043128">
    <property type="entry name" value="Rev_trsase/Diguanyl_cyclase"/>
</dbReference>
<dbReference type="InterPro" id="IPR052055">
    <property type="entry name" value="Hepadnavirus_pol/RT"/>
</dbReference>
<evidence type="ECO:0000256" key="5">
    <source>
        <dbReference type="ARBA" id="ARBA00022801"/>
    </source>
</evidence>
<feature type="domain" description="Reverse transcriptase" evidence="7">
    <location>
        <begin position="59"/>
        <end position="241"/>
    </location>
</feature>
<evidence type="ECO:0000313" key="9">
    <source>
        <dbReference type="Proteomes" id="UP001549921"/>
    </source>
</evidence>
<evidence type="ECO:0000256" key="1">
    <source>
        <dbReference type="ARBA" id="ARBA00022679"/>
    </source>
</evidence>
<dbReference type="PANTHER" id="PTHR33050:SF7">
    <property type="entry name" value="RIBONUCLEASE H"/>
    <property type="match status" value="1"/>
</dbReference>
<keyword evidence="1" id="KW-0808">Transferase</keyword>
<protein>
    <recommendedName>
        <fullName evidence="7">Reverse transcriptase domain-containing protein</fullName>
    </recommendedName>
</protein>
<evidence type="ECO:0000256" key="4">
    <source>
        <dbReference type="ARBA" id="ARBA00022759"/>
    </source>
</evidence>
<dbReference type="Proteomes" id="UP001549921">
    <property type="component" value="Unassembled WGS sequence"/>
</dbReference>
<keyword evidence="3" id="KW-0540">Nuclease</keyword>
<dbReference type="CDD" id="cd03714">
    <property type="entry name" value="RT_DIRS1"/>
    <property type="match status" value="1"/>
</dbReference>
<proteinExistence type="predicted"/>
<dbReference type="Pfam" id="PF00078">
    <property type="entry name" value="RVT_1"/>
    <property type="match status" value="1"/>
</dbReference>
<keyword evidence="5" id="KW-0378">Hydrolase</keyword>
<sequence>MAWTHLDANQFILKTITNCRIPFSSKPPLCFPNQVVQKSCSTKMTPAMTETIEKLKGQKILERPPVQDAGFYSKMFLVKKPDGSHRPIFDLRNLNKFVSISHFQLVSQVTVMEFLQDQDWLVKIDLHQAYFHLPISESHRRYLRIIYNREVLQLTALPFGLSSAPHIFAAVSNWIAETLRARGIRVLVYLDDYLLVHQDRSKLITQVAETVSTLEALGWHINYQKSILEPTQQLDYLGLTWNTQEMIMTLPEQKVKNIKAILTQLKDKGSCTLKELQSILGLLNFANLTVQRGRLHCRRLQMFLKKFNQGRLRERRVLPPLAVRELEWWLRAVEKNTTSLKKTQVTHFLTTDAADAGWGAHLNGSYLSGQWSRHQQKWHSNVKEMFAVYGAIASHQNTLRDAHILIQTDNRTLVAYIRNEGGTRSIALLDLTTKLLHLTDQLNVTLSACYLPGRLNGIADRLSRGRPLPEWHLLPRATEVIFRQWGVPEIDLFASRKSAIVPKYVTLDSQDGYAQFCDAFSRQWDWQLAWVFPPPNLIPRVLAHLNNARGKYIVIAPQWTQCYWLPDLKARALVEPLPIHNLESSLIDLTTELPPPQVKDLTFLAWKVGGGAVK</sequence>